<dbReference type="GO" id="GO:0016746">
    <property type="term" value="F:acyltransferase activity"/>
    <property type="evidence" value="ECO:0007669"/>
    <property type="project" value="UniProtKB-KW"/>
</dbReference>
<dbReference type="RefSeq" id="WP_189574036.1">
    <property type="nucleotide sequence ID" value="NZ_BMXU01000001.1"/>
</dbReference>
<keyword evidence="1 4" id="KW-0808">Transferase</keyword>
<feature type="domain" description="N-acetyltransferase" evidence="3">
    <location>
        <begin position="1"/>
        <end position="137"/>
    </location>
</feature>
<sequence>MAQPGDAATLARIHAKVFPEGPWDEQFWRETIINRFDTVLLLGDPPRALSAFRLLGDEAEILTIGTLAPRQGDGAALIEGIIMSATAAGVRRLFLEVSTSNKAARALYRRFGFEEAGKRLGYYRDGSDAAILRLVLAEEETDGPS</sequence>
<dbReference type="Gene3D" id="3.40.630.30">
    <property type="match status" value="1"/>
</dbReference>
<keyword evidence="2 4" id="KW-0012">Acyltransferase</keyword>
<evidence type="ECO:0000313" key="5">
    <source>
        <dbReference type="Proteomes" id="UP001595607"/>
    </source>
</evidence>
<dbReference type="PANTHER" id="PTHR42919">
    <property type="entry name" value="N-ALPHA-ACETYLTRANSFERASE"/>
    <property type="match status" value="1"/>
</dbReference>
<proteinExistence type="predicted"/>
<comment type="caution">
    <text evidence="4">The sequence shown here is derived from an EMBL/GenBank/DDBJ whole genome shotgun (WGS) entry which is preliminary data.</text>
</comment>
<evidence type="ECO:0000259" key="3">
    <source>
        <dbReference type="PROSITE" id="PS51186"/>
    </source>
</evidence>
<keyword evidence="5" id="KW-1185">Reference proteome</keyword>
<dbReference type="EC" id="2.3.1.-" evidence="4"/>
<dbReference type="Proteomes" id="UP001595607">
    <property type="component" value="Unassembled WGS sequence"/>
</dbReference>
<protein>
    <submittedName>
        <fullName evidence="4">GNAT family N-acetyltransferase</fullName>
        <ecNumber evidence="4">2.3.1.-</ecNumber>
    </submittedName>
</protein>
<accession>A0ABV7MCE3</accession>
<gene>
    <name evidence="4" type="ORF">ACFONP_04575</name>
</gene>
<evidence type="ECO:0000313" key="4">
    <source>
        <dbReference type="EMBL" id="MFC3302001.1"/>
    </source>
</evidence>
<evidence type="ECO:0000256" key="1">
    <source>
        <dbReference type="ARBA" id="ARBA00022679"/>
    </source>
</evidence>
<dbReference type="PROSITE" id="PS51186">
    <property type="entry name" value="GNAT"/>
    <property type="match status" value="1"/>
</dbReference>
<dbReference type="InterPro" id="IPR016181">
    <property type="entry name" value="Acyl_CoA_acyltransferase"/>
</dbReference>
<reference evidence="5" key="1">
    <citation type="journal article" date="2019" name="Int. J. Syst. Evol. Microbiol.">
        <title>The Global Catalogue of Microorganisms (GCM) 10K type strain sequencing project: providing services to taxonomists for standard genome sequencing and annotation.</title>
        <authorList>
            <consortium name="The Broad Institute Genomics Platform"/>
            <consortium name="The Broad Institute Genome Sequencing Center for Infectious Disease"/>
            <person name="Wu L."/>
            <person name="Ma J."/>
        </authorList>
    </citation>
    <scope>NUCLEOTIDE SEQUENCE [LARGE SCALE GENOMIC DNA]</scope>
    <source>
        <strain evidence="5">KCTC 22245</strain>
    </source>
</reference>
<dbReference type="InterPro" id="IPR000182">
    <property type="entry name" value="GNAT_dom"/>
</dbReference>
<dbReference type="PANTHER" id="PTHR42919:SF8">
    <property type="entry name" value="N-ALPHA-ACETYLTRANSFERASE 50"/>
    <property type="match status" value="1"/>
</dbReference>
<name>A0ABV7MCE3_9PROT</name>
<organism evidence="4 5">
    <name type="scientific">Parvularcula lutaonensis</name>
    <dbReference type="NCBI Taxonomy" id="491923"/>
    <lineage>
        <taxon>Bacteria</taxon>
        <taxon>Pseudomonadati</taxon>
        <taxon>Pseudomonadota</taxon>
        <taxon>Alphaproteobacteria</taxon>
        <taxon>Parvularculales</taxon>
        <taxon>Parvularculaceae</taxon>
        <taxon>Parvularcula</taxon>
    </lineage>
</organism>
<dbReference type="SUPFAM" id="SSF55729">
    <property type="entry name" value="Acyl-CoA N-acyltransferases (Nat)"/>
    <property type="match status" value="1"/>
</dbReference>
<dbReference type="EMBL" id="JBHRVA010000002">
    <property type="protein sequence ID" value="MFC3302001.1"/>
    <property type="molecule type" value="Genomic_DNA"/>
</dbReference>
<dbReference type="InterPro" id="IPR051556">
    <property type="entry name" value="N-term/lysine_N-AcTrnsfr"/>
</dbReference>
<evidence type="ECO:0000256" key="2">
    <source>
        <dbReference type="ARBA" id="ARBA00023315"/>
    </source>
</evidence>
<dbReference type="Pfam" id="PF00583">
    <property type="entry name" value="Acetyltransf_1"/>
    <property type="match status" value="1"/>
</dbReference>